<accession>A0A0C2IYT6</accession>
<protein>
    <submittedName>
        <fullName evidence="1">Uncharacterized protein</fullName>
    </submittedName>
</protein>
<organism evidence="1 2">
    <name type="scientific">Thelohanellus kitauei</name>
    <name type="common">Myxosporean</name>
    <dbReference type="NCBI Taxonomy" id="669202"/>
    <lineage>
        <taxon>Eukaryota</taxon>
        <taxon>Metazoa</taxon>
        <taxon>Cnidaria</taxon>
        <taxon>Myxozoa</taxon>
        <taxon>Myxosporea</taxon>
        <taxon>Bivalvulida</taxon>
        <taxon>Platysporina</taxon>
        <taxon>Myxobolidae</taxon>
        <taxon>Thelohanellus</taxon>
    </lineage>
</organism>
<sequence>MQDFNAIQFLISFLSPEHFLKYLLLNLCPSIRRCTLPSESLSSIISLPEFEDTLILQQILILIYNGLKEMRMFGDLQDPDSYFIERQRIHIQACGYESDAEYLRTVMQSDRSSMKKSKCYSNEILLKKMIFHIPYCSKPPPTMEPCRVSPKDFDPGCPFYYLNTLEDGQRAFQNLLGLYKNRVPDLVLPDVIALRKEFKGIDAFMFSETFLDFLMECFVKWYRKPELWKRDSPDLILFILLILCLILRVSKDRSICDSYRKRMFDFFGPCPKLENRSLLDITKELPNCRNPLVAAMIKRVISLSHLGRRNTPNQ</sequence>
<proteinExistence type="predicted"/>
<keyword evidence="2" id="KW-1185">Reference proteome</keyword>
<dbReference type="Proteomes" id="UP000031668">
    <property type="component" value="Unassembled WGS sequence"/>
</dbReference>
<reference evidence="1 2" key="1">
    <citation type="journal article" date="2014" name="Genome Biol. Evol.">
        <title>The genome of the myxosporean Thelohanellus kitauei shows adaptations to nutrient acquisition within its fish host.</title>
        <authorList>
            <person name="Yang Y."/>
            <person name="Xiong J."/>
            <person name="Zhou Z."/>
            <person name="Huo F."/>
            <person name="Miao W."/>
            <person name="Ran C."/>
            <person name="Liu Y."/>
            <person name="Zhang J."/>
            <person name="Feng J."/>
            <person name="Wang M."/>
            <person name="Wang M."/>
            <person name="Wang L."/>
            <person name="Yao B."/>
        </authorList>
    </citation>
    <scope>NUCLEOTIDE SEQUENCE [LARGE SCALE GENOMIC DNA]</scope>
    <source>
        <strain evidence="1">Wuqing</strain>
    </source>
</reference>
<dbReference type="AlphaFoldDB" id="A0A0C2IYT6"/>
<evidence type="ECO:0000313" key="1">
    <source>
        <dbReference type="EMBL" id="KII61992.1"/>
    </source>
</evidence>
<comment type="caution">
    <text evidence="1">The sequence shown here is derived from an EMBL/GenBank/DDBJ whole genome shotgun (WGS) entry which is preliminary data.</text>
</comment>
<evidence type="ECO:0000313" key="2">
    <source>
        <dbReference type="Proteomes" id="UP000031668"/>
    </source>
</evidence>
<dbReference type="EMBL" id="JWZT01005158">
    <property type="protein sequence ID" value="KII61992.1"/>
    <property type="molecule type" value="Genomic_DNA"/>
</dbReference>
<gene>
    <name evidence="1" type="ORF">RF11_14150</name>
</gene>
<dbReference type="OrthoDB" id="26387at2759"/>
<name>A0A0C2IYT6_THEKT</name>